<evidence type="ECO:0000313" key="2">
    <source>
        <dbReference type="EMBL" id="RDB25603.1"/>
    </source>
</evidence>
<feature type="chain" id="PRO_5016603795" description="Apple domain-containing protein" evidence="1">
    <location>
        <begin position="20"/>
        <end position="316"/>
    </location>
</feature>
<evidence type="ECO:0000256" key="1">
    <source>
        <dbReference type="SAM" id="SignalP"/>
    </source>
</evidence>
<feature type="signal peptide" evidence="1">
    <location>
        <begin position="1"/>
        <end position="19"/>
    </location>
</feature>
<dbReference type="EMBL" id="LUEZ02000040">
    <property type="protein sequence ID" value="RDB25603.1"/>
    <property type="molecule type" value="Genomic_DNA"/>
</dbReference>
<comment type="caution">
    <text evidence="2">The sequence shown here is derived from an EMBL/GenBank/DDBJ whole genome shotgun (WGS) entry which is preliminary data.</text>
</comment>
<gene>
    <name evidence="2" type="ORF">Hypma_006448</name>
</gene>
<name>A0A369K170_HYPMA</name>
<reference evidence="2" key="1">
    <citation type="submission" date="2018-04" db="EMBL/GenBank/DDBJ databases">
        <title>Whole genome sequencing of Hypsizygus marmoreus.</title>
        <authorList>
            <person name="Choi I.-G."/>
            <person name="Min B."/>
            <person name="Kim J.-G."/>
            <person name="Kim S."/>
            <person name="Oh Y.-L."/>
            <person name="Kong W.-S."/>
            <person name="Park H."/>
            <person name="Jeong J."/>
            <person name="Song E.-S."/>
        </authorList>
    </citation>
    <scope>NUCLEOTIDE SEQUENCE [LARGE SCALE GENOMIC DNA]</scope>
    <source>
        <strain evidence="2">51987-8</strain>
    </source>
</reference>
<dbReference type="OrthoDB" id="271448at2759"/>
<proteinExistence type="predicted"/>
<protein>
    <recommendedName>
        <fullName evidence="4">Apple domain-containing protein</fullName>
    </recommendedName>
</protein>
<evidence type="ECO:0000313" key="3">
    <source>
        <dbReference type="Proteomes" id="UP000076154"/>
    </source>
</evidence>
<dbReference type="AlphaFoldDB" id="A0A369K170"/>
<organism evidence="2 3">
    <name type="scientific">Hypsizygus marmoreus</name>
    <name type="common">White beech mushroom</name>
    <name type="synonym">Agaricus marmoreus</name>
    <dbReference type="NCBI Taxonomy" id="39966"/>
    <lineage>
        <taxon>Eukaryota</taxon>
        <taxon>Fungi</taxon>
        <taxon>Dikarya</taxon>
        <taxon>Basidiomycota</taxon>
        <taxon>Agaricomycotina</taxon>
        <taxon>Agaricomycetes</taxon>
        <taxon>Agaricomycetidae</taxon>
        <taxon>Agaricales</taxon>
        <taxon>Tricholomatineae</taxon>
        <taxon>Lyophyllaceae</taxon>
        <taxon>Hypsizygus</taxon>
    </lineage>
</organism>
<dbReference type="InParanoid" id="A0A369K170"/>
<keyword evidence="3" id="KW-1185">Reference proteome</keyword>
<dbReference type="STRING" id="39966.A0A369K170"/>
<keyword evidence="1" id="KW-0732">Signal</keyword>
<dbReference type="Proteomes" id="UP000076154">
    <property type="component" value="Unassembled WGS sequence"/>
</dbReference>
<evidence type="ECO:0008006" key="4">
    <source>
        <dbReference type="Google" id="ProtNLM"/>
    </source>
</evidence>
<sequence>MPAVPRILVVAWLAVVAAAVTVGHPTVISTRLKGEPLPSQAIETRAEEVEGYTQVFGPQKGATGDHGFMDYKNLTSYDVEACATFCNEQPADHNGGACRFFNIYSWEIQANDESSVVKCSMYFDVSDASEATNFGEPDGSIVNSKGYRRKSLLPDGGFENFNCPAGPDSDFCWTNKTSTWTGISSGPFTDASIFYYRPSGDSQPYARSGSRVGVLGEVTQRDDLPGTLRTANPLDTIAGKQYVITFFHRSWFSDGDDLGFVEVRWNEDVVLANQQGTSDWTYHEVPVTAAGEDVLEFHGGKAPAWSFIDDVDVFEK</sequence>
<accession>A0A369K170</accession>